<keyword evidence="1" id="KW-0238">DNA-binding</keyword>
<dbReference type="InterPro" id="IPR047187">
    <property type="entry name" value="SF1_C_Upf1"/>
</dbReference>
<keyword evidence="1" id="KW-0235">DNA replication</keyword>
<comment type="similarity">
    <text evidence="1">Belongs to the DNA2/NAM7 helicase family.</text>
</comment>
<name>A0A6T6DHT9_9STRA</name>
<protein>
    <recommendedName>
        <fullName evidence="1">DNA replication ATP-dependent helicase/nuclease</fullName>
        <ecNumber evidence="1">3.1.-.-</ecNumber>
        <ecNumber evidence="1">3.6.4.12</ecNumber>
    </recommendedName>
</protein>
<dbReference type="GO" id="GO:0046872">
    <property type="term" value="F:metal ion binding"/>
    <property type="evidence" value="ECO:0007669"/>
    <property type="project" value="UniProtKB-UniRule"/>
</dbReference>
<dbReference type="AlphaFoldDB" id="A0A6T6DHT9"/>
<dbReference type="GO" id="GO:0051539">
    <property type="term" value="F:4 iron, 4 sulfur cluster binding"/>
    <property type="evidence" value="ECO:0007669"/>
    <property type="project" value="UniProtKB-UniRule"/>
</dbReference>
<keyword evidence="1" id="KW-0540">Nuclease</keyword>
<dbReference type="GO" id="GO:0017116">
    <property type="term" value="F:single-stranded DNA helicase activity"/>
    <property type="evidence" value="ECO:0007669"/>
    <property type="project" value="UniProtKB-UniRule"/>
</dbReference>
<dbReference type="Pfam" id="PF13087">
    <property type="entry name" value="AAA_12"/>
    <property type="match status" value="1"/>
</dbReference>
<keyword evidence="1" id="KW-0378">Hydrolase</keyword>
<dbReference type="InterPro" id="IPR027417">
    <property type="entry name" value="P-loop_NTPase"/>
</dbReference>
<dbReference type="GO" id="GO:0017108">
    <property type="term" value="F:5'-flap endonuclease activity"/>
    <property type="evidence" value="ECO:0007669"/>
    <property type="project" value="UniProtKB-UniRule"/>
</dbReference>
<dbReference type="GO" id="GO:0033567">
    <property type="term" value="P:DNA replication, Okazaki fragment processing"/>
    <property type="evidence" value="ECO:0007669"/>
    <property type="project" value="UniProtKB-UniRule"/>
</dbReference>
<comment type="function">
    <text evidence="1">Key enzyme involved in DNA replication and DNA repair. Involved in Okazaki fragments processing by cleaving long flaps that escape FEN1: flaps that are longer than 27 nucleotides are coated by replication protein A complex (RPA), leading to recruit DNA2 which cleaves the flap until it is too short to bind RPA and becomes a substrate for FEN1. Also involved in 5'-end resection of DNA during double-strand break (DSB) repair by mediating the cleavage of 5'-ssDNA.</text>
</comment>
<dbReference type="EC" id="3.6.4.12" evidence="1"/>
<organism evidence="4">
    <name type="scientific">Craspedostauros australis</name>
    <dbReference type="NCBI Taxonomy" id="1486917"/>
    <lineage>
        <taxon>Eukaryota</taxon>
        <taxon>Sar</taxon>
        <taxon>Stramenopiles</taxon>
        <taxon>Ochrophyta</taxon>
        <taxon>Bacillariophyta</taxon>
        <taxon>Bacillariophyceae</taxon>
        <taxon>Bacillariophycidae</taxon>
        <taxon>Naviculales</taxon>
        <taxon>Naviculaceae</taxon>
        <taxon>Craspedostauros</taxon>
    </lineage>
</organism>
<keyword evidence="1" id="KW-0234">DNA repair</keyword>
<accession>A0A6T6DHT9</accession>
<keyword evidence="1" id="KW-0158">Chromosome</keyword>
<evidence type="ECO:0000259" key="2">
    <source>
        <dbReference type="Pfam" id="PF13087"/>
    </source>
</evidence>
<keyword evidence="1" id="KW-0539">Nucleus</keyword>
<keyword evidence="1" id="KW-0411">Iron-sulfur</keyword>
<evidence type="ECO:0000313" key="4">
    <source>
        <dbReference type="EMBL" id="CAD8328156.1"/>
    </source>
</evidence>
<dbReference type="GO" id="GO:0005524">
    <property type="term" value="F:ATP binding"/>
    <property type="evidence" value="ECO:0007669"/>
    <property type="project" value="UniProtKB-UniRule"/>
</dbReference>
<dbReference type="CDD" id="cd18808">
    <property type="entry name" value="SF1_C_Upf1"/>
    <property type="match status" value="1"/>
</dbReference>
<feature type="domain" description="DNA2/NAM7 helicase-like C-terminal" evidence="2">
    <location>
        <begin position="3"/>
        <end position="77"/>
    </location>
</feature>
<dbReference type="EMBL" id="HBEF01000378">
    <property type="protein sequence ID" value="CAD8328156.1"/>
    <property type="molecule type" value="Transcribed_RNA"/>
</dbReference>
<dbReference type="InterPro" id="IPR041679">
    <property type="entry name" value="DNA2/NAM7-like_C"/>
</dbReference>
<dbReference type="InterPro" id="IPR045055">
    <property type="entry name" value="DNA2/NAM7-like"/>
</dbReference>
<proteinExistence type="inferred from homology"/>
<keyword evidence="1" id="KW-0511">Multifunctional enzyme</keyword>
<keyword evidence="1" id="KW-0067">ATP-binding</keyword>
<comment type="catalytic activity">
    <reaction evidence="1">
        <text>ATP + H2O = ADP + phosphate + H(+)</text>
        <dbReference type="Rhea" id="RHEA:13065"/>
        <dbReference type="ChEBI" id="CHEBI:15377"/>
        <dbReference type="ChEBI" id="CHEBI:15378"/>
        <dbReference type="ChEBI" id="CHEBI:30616"/>
        <dbReference type="ChEBI" id="CHEBI:43474"/>
        <dbReference type="ChEBI" id="CHEBI:456216"/>
        <dbReference type="EC" id="3.6.4.12"/>
    </reaction>
</comment>
<keyword evidence="1" id="KW-0479">Metal-binding</keyword>
<gene>
    <name evidence="3" type="ORF">CAUS1442_LOCUS250</name>
    <name evidence="4" type="ORF">CAUS1442_LOCUS251</name>
</gene>
<comment type="subcellular location">
    <subcellularLocation>
        <location evidence="1">Nucleus</location>
    </subcellularLocation>
    <subcellularLocation>
        <location evidence="1">Chromosome</location>
    </subcellularLocation>
</comment>
<evidence type="ECO:0000313" key="3">
    <source>
        <dbReference type="EMBL" id="CAD8328155.1"/>
    </source>
</evidence>
<dbReference type="SUPFAM" id="SSF52540">
    <property type="entry name" value="P-loop containing nucleoside triphosphate hydrolases"/>
    <property type="match status" value="1"/>
</dbReference>
<dbReference type="PANTHER" id="PTHR10887:SF433">
    <property type="entry name" value="DNA REPLICATION ATP-DEPENDENT HELICASE_NUCLEASE DNA2"/>
    <property type="match status" value="1"/>
</dbReference>
<dbReference type="GO" id="GO:0005694">
    <property type="term" value="C:chromosome"/>
    <property type="evidence" value="ECO:0007669"/>
    <property type="project" value="UniProtKB-SubCell"/>
</dbReference>
<dbReference type="EC" id="3.1.-.-" evidence="1"/>
<keyword evidence="1" id="KW-0408">Iron</keyword>
<keyword evidence="1" id="KW-0347">Helicase</keyword>
<dbReference type="PANTHER" id="PTHR10887">
    <property type="entry name" value="DNA2/NAM7 HELICASE FAMILY"/>
    <property type="match status" value="1"/>
</dbReference>
<reference evidence="4" key="1">
    <citation type="submission" date="2021-01" db="EMBL/GenBank/DDBJ databases">
        <authorList>
            <person name="Corre E."/>
            <person name="Pelletier E."/>
            <person name="Niang G."/>
            <person name="Scheremetjew M."/>
            <person name="Finn R."/>
            <person name="Kale V."/>
            <person name="Holt S."/>
            <person name="Cochrane G."/>
            <person name="Meng A."/>
            <person name="Brown T."/>
            <person name="Cohen L."/>
        </authorList>
    </citation>
    <scope>NUCLEOTIDE SEQUENCE</scope>
    <source>
        <strain evidence="4">CCMP3328</strain>
    </source>
</reference>
<dbReference type="GO" id="GO:0005634">
    <property type="term" value="C:nucleus"/>
    <property type="evidence" value="ECO:0007669"/>
    <property type="project" value="UniProtKB-SubCell"/>
</dbReference>
<evidence type="ECO:0000256" key="1">
    <source>
        <dbReference type="RuleBase" id="RU367041"/>
    </source>
</evidence>
<dbReference type="GO" id="GO:0006281">
    <property type="term" value="P:DNA repair"/>
    <property type="evidence" value="ECO:0007669"/>
    <property type="project" value="UniProtKB-KW"/>
</dbReference>
<sequence>MYSQLELLRSLPETKKWIEDGLEFSTIDRYQGRDKDAILISFVRSNTSGNAGRLLQDIRRLNVALTRAKSKLILIGSFSTLTQGSVPLNSILCGIDGRNQRLVLRPIAPTEASTADANVSMEFE</sequence>
<keyword evidence="1" id="KW-0004">4Fe-4S</keyword>
<keyword evidence="1" id="KW-0227">DNA damage</keyword>
<dbReference type="GO" id="GO:0005737">
    <property type="term" value="C:cytoplasm"/>
    <property type="evidence" value="ECO:0007669"/>
    <property type="project" value="TreeGrafter"/>
</dbReference>
<dbReference type="GO" id="GO:0071932">
    <property type="term" value="P:replication fork reversal"/>
    <property type="evidence" value="ECO:0007669"/>
    <property type="project" value="TreeGrafter"/>
</dbReference>
<dbReference type="EMBL" id="HBEF01000377">
    <property type="protein sequence ID" value="CAD8328155.1"/>
    <property type="molecule type" value="Transcribed_RNA"/>
</dbReference>
<dbReference type="GO" id="GO:0003677">
    <property type="term" value="F:DNA binding"/>
    <property type="evidence" value="ECO:0007669"/>
    <property type="project" value="UniProtKB-UniRule"/>
</dbReference>
<dbReference type="Gene3D" id="3.40.50.300">
    <property type="entry name" value="P-loop containing nucleotide triphosphate hydrolases"/>
    <property type="match status" value="1"/>
</dbReference>
<keyword evidence="1" id="KW-0547">Nucleotide-binding</keyword>